<dbReference type="GO" id="GO:0004497">
    <property type="term" value="F:monooxygenase activity"/>
    <property type="evidence" value="ECO:0007669"/>
    <property type="project" value="UniProtKB-KW"/>
</dbReference>
<proteinExistence type="inferred from homology"/>
<evidence type="ECO:0000256" key="3">
    <source>
        <dbReference type="ARBA" id="ARBA00010617"/>
    </source>
</evidence>
<evidence type="ECO:0000256" key="8">
    <source>
        <dbReference type="ARBA" id="ARBA00023002"/>
    </source>
</evidence>
<evidence type="ECO:0000256" key="13">
    <source>
        <dbReference type="RuleBase" id="RU000461"/>
    </source>
</evidence>
<dbReference type="GO" id="GO:0005506">
    <property type="term" value="F:iron ion binding"/>
    <property type="evidence" value="ECO:0007669"/>
    <property type="project" value="InterPro"/>
</dbReference>
<reference evidence="16" key="1">
    <citation type="submission" date="2014-04" db="EMBL/GenBank/DDBJ databases">
        <title>Evolutionary Origins and Diversification of the Mycorrhizal Mutualists.</title>
        <authorList>
            <consortium name="DOE Joint Genome Institute"/>
            <consortium name="Mycorrhizal Genomics Consortium"/>
            <person name="Kohler A."/>
            <person name="Kuo A."/>
            <person name="Nagy L.G."/>
            <person name="Floudas D."/>
            <person name="Copeland A."/>
            <person name="Barry K.W."/>
            <person name="Cichocki N."/>
            <person name="Veneault-Fourrey C."/>
            <person name="LaButti K."/>
            <person name="Lindquist E.A."/>
            <person name="Lipzen A."/>
            <person name="Lundell T."/>
            <person name="Morin E."/>
            <person name="Murat C."/>
            <person name="Riley R."/>
            <person name="Ohm R."/>
            <person name="Sun H."/>
            <person name="Tunlid A."/>
            <person name="Henrissat B."/>
            <person name="Grigoriev I.V."/>
            <person name="Hibbett D.S."/>
            <person name="Martin F."/>
        </authorList>
    </citation>
    <scope>NUCLEOTIDE SEQUENCE [LARGE SCALE GENOMIC DNA]</scope>
    <source>
        <strain evidence="16">FD-334 SS-4</strain>
    </source>
</reference>
<dbReference type="InterPro" id="IPR001128">
    <property type="entry name" value="Cyt_P450"/>
</dbReference>
<evidence type="ECO:0000256" key="11">
    <source>
        <dbReference type="ARBA" id="ARBA00023136"/>
    </source>
</evidence>
<accession>A0A0D2Q2L1</accession>
<evidence type="ECO:0000256" key="2">
    <source>
        <dbReference type="ARBA" id="ARBA00004370"/>
    </source>
</evidence>
<evidence type="ECO:0000256" key="10">
    <source>
        <dbReference type="ARBA" id="ARBA00023033"/>
    </source>
</evidence>
<dbReference type="OrthoDB" id="1844152at2759"/>
<keyword evidence="16" id="KW-1185">Reference proteome</keyword>
<dbReference type="OMA" id="RRECPKE"/>
<evidence type="ECO:0000256" key="7">
    <source>
        <dbReference type="ARBA" id="ARBA00022989"/>
    </source>
</evidence>
<evidence type="ECO:0000256" key="12">
    <source>
        <dbReference type="PIRSR" id="PIRSR602403-1"/>
    </source>
</evidence>
<dbReference type="PANTHER" id="PTHR46206:SF5">
    <property type="entry name" value="P450, PUTATIVE (EUROFUNG)-RELATED"/>
    <property type="match status" value="1"/>
</dbReference>
<dbReference type="InterPro" id="IPR017972">
    <property type="entry name" value="Cyt_P450_CS"/>
</dbReference>
<sequence length="520" mass="58691">MEDGEDESSSLIFIVCGVAILYIALVKSERSHPNLRHITSSANQGYILSFLDALRALFQGPALVQKGYEKHRVNLFKLATLQRWLVIVAGTQYIEELRKASEDDLAPIDAASQPDMSRYLLRHHTTPNMQQESFLTRHITQNLPFLTLDIKDELVAATTDSSVLSSASEDWKEICGRDLVVPLTARVVDRIFFGRKFARNKRYSQLSLNSMIKGLDFKRALFLAFLPTSFGNFLSWFSRSRQDEQQIQKILTAYIREEKENVSINDVNHKPRDVLFQVIHNVIVGGMTGVESTLLSLNSTAKHTLALAFGHILYDLATNSTDTGFMRQEIKDLVAREGWSKNALDKMYIADSFIKESMRMNGIFTLPTIRKAVQPFTFSDGTTIPQNTFIAVPATARHYDDTLYPSAGTFDRLRFSSSHEKGVHHHCSTSRTGSVQYNLTTSTTEYLPWGIGQHACPGRFFAAIVLKTMLAHVVLHYEVKFEDRKRPPNIIVDMNCFPDLEAKIFIKRSKGEGNGGIGRT</sequence>
<dbReference type="EMBL" id="KN817530">
    <property type="protein sequence ID" value="KJA25790.1"/>
    <property type="molecule type" value="Genomic_DNA"/>
</dbReference>
<dbReference type="CDD" id="cd11041">
    <property type="entry name" value="CYP503A1-like"/>
    <property type="match status" value="1"/>
</dbReference>
<evidence type="ECO:0000256" key="4">
    <source>
        <dbReference type="ARBA" id="ARBA00022617"/>
    </source>
</evidence>
<keyword evidence="11 14" id="KW-0472">Membrane</keyword>
<keyword evidence="8 13" id="KW-0560">Oxidoreductase</keyword>
<evidence type="ECO:0000256" key="6">
    <source>
        <dbReference type="ARBA" id="ARBA00022723"/>
    </source>
</evidence>
<evidence type="ECO:0000313" key="15">
    <source>
        <dbReference type="EMBL" id="KJA25790.1"/>
    </source>
</evidence>
<keyword evidence="10 13" id="KW-0503">Monooxygenase</keyword>
<dbReference type="SUPFAM" id="SSF48264">
    <property type="entry name" value="Cytochrome P450"/>
    <property type="match status" value="1"/>
</dbReference>
<keyword evidence="5 14" id="KW-0812">Transmembrane</keyword>
<dbReference type="InterPro" id="IPR002403">
    <property type="entry name" value="Cyt_P450_E_grp-IV"/>
</dbReference>
<dbReference type="GO" id="GO:0020037">
    <property type="term" value="F:heme binding"/>
    <property type="evidence" value="ECO:0007669"/>
    <property type="project" value="InterPro"/>
</dbReference>
<dbReference type="Pfam" id="PF00067">
    <property type="entry name" value="p450"/>
    <property type="match status" value="1"/>
</dbReference>
<dbReference type="Proteomes" id="UP000054270">
    <property type="component" value="Unassembled WGS sequence"/>
</dbReference>
<protein>
    <recommendedName>
        <fullName evidence="17">Cytochrome P450</fullName>
    </recommendedName>
</protein>
<dbReference type="PROSITE" id="PS00086">
    <property type="entry name" value="CYTOCHROME_P450"/>
    <property type="match status" value="1"/>
</dbReference>
<gene>
    <name evidence="15" type="ORF">HYPSUDRAFT_37266</name>
</gene>
<dbReference type="InterPro" id="IPR036396">
    <property type="entry name" value="Cyt_P450_sf"/>
</dbReference>
<comment type="cofactor">
    <cofactor evidence="1 12">
        <name>heme</name>
        <dbReference type="ChEBI" id="CHEBI:30413"/>
    </cofactor>
</comment>
<dbReference type="GO" id="GO:0016020">
    <property type="term" value="C:membrane"/>
    <property type="evidence" value="ECO:0007669"/>
    <property type="project" value="UniProtKB-SubCell"/>
</dbReference>
<comment type="subcellular location">
    <subcellularLocation>
        <location evidence="2">Membrane</location>
    </subcellularLocation>
</comment>
<keyword evidence="6 12" id="KW-0479">Metal-binding</keyword>
<keyword evidence="4 12" id="KW-0349">Heme</keyword>
<evidence type="ECO:0000256" key="5">
    <source>
        <dbReference type="ARBA" id="ARBA00022692"/>
    </source>
</evidence>
<evidence type="ECO:0000256" key="14">
    <source>
        <dbReference type="SAM" id="Phobius"/>
    </source>
</evidence>
<feature type="binding site" description="axial binding residue" evidence="12">
    <location>
        <position position="456"/>
    </location>
    <ligand>
        <name>heme</name>
        <dbReference type="ChEBI" id="CHEBI:30413"/>
    </ligand>
    <ligandPart>
        <name>Fe</name>
        <dbReference type="ChEBI" id="CHEBI:18248"/>
    </ligandPart>
</feature>
<keyword evidence="7 14" id="KW-1133">Transmembrane helix</keyword>
<evidence type="ECO:0000256" key="9">
    <source>
        <dbReference type="ARBA" id="ARBA00023004"/>
    </source>
</evidence>
<evidence type="ECO:0000256" key="1">
    <source>
        <dbReference type="ARBA" id="ARBA00001971"/>
    </source>
</evidence>
<organism evidence="15 16">
    <name type="scientific">Hypholoma sublateritium (strain FD-334 SS-4)</name>
    <dbReference type="NCBI Taxonomy" id="945553"/>
    <lineage>
        <taxon>Eukaryota</taxon>
        <taxon>Fungi</taxon>
        <taxon>Dikarya</taxon>
        <taxon>Basidiomycota</taxon>
        <taxon>Agaricomycotina</taxon>
        <taxon>Agaricomycetes</taxon>
        <taxon>Agaricomycetidae</taxon>
        <taxon>Agaricales</taxon>
        <taxon>Agaricineae</taxon>
        <taxon>Strophariaceae</taxon>
        <taxon>Hypholoma</taxon>
    </lineage>
</organism>
<dbReference type="Gene3D" id="1.10.630.10">
    <property type="entry name" value="Cytochrome P450"/>
    <property type="match status" value="1"/>
</dbReference>
<evidence type="ECO:0000313" key="16">
    <source>
        <dbReference type="Proteomes" id="UP000054270"/>
    </source>
</evidence>
<keyword evidence="9 12" id="KW-0408">Iron</keyword>
<dbReference type="PRINTS" id="PR00465">
    <property type="entry name" value="EP450IV"/>
</dbReference>
<dbReference type="AlphaFoldDB" id="A0A0D2Q2L1"/>
<dbReference type="PANTHER" id="PTHR46206">
    <property type="entry name" value="CYTOCHROME P450"/>
    <property type="match status" value="1"/>
</dbReference>
<name>A0A0D2Q2L1_HYPSF</name>
<evidence type="ECO:0008006" key="17">
    <source>
        <dbReference type="Google" id="ProtNLM"/>
    </source>
</evidence>
<dbReference type="GO" id="GO:0016705">
    <property type="term" value="F:oxidoreductase activity, acting on paired donors, with incorporation or reduction of molecular oxygen"/>
    <property type="evidence" value="ECO:0007669"/>
    <property type="project" value="InterPro"/>
</dbReference>
<feature type="transmembrane region" description="Helical" evidence="14">
    <location>
        <begin position="12"/>
        <end position="28"/>
    </location>
</feature>
<dbReference type="STRING" id="945553.A0A0D2Q2L1"/>
<comment type="similarity">
    <text evidence="3 13">Belongs to the cytochrome P450 family.</text>
</comment>